<gene>
    <name evidence="2" type="ORF">COLO4_37548</name>
</gene>
<keyword evidence="3" id="KW-1185">Reference proteome</keyword>
<feature type="region of interest" description="Disordered" evidence="1">
    <location>
        <begin position="55"/>
        <end position="74"/>
    </location>
</feature>
<evidence type="ECO:0000313" key="2">
    <source>
        <dbReference type="EMBL" id="OMO51696.1"/>
    </source>
</evidence>
<protein>
    <submittedName>
        <fullName evidence="2">Uncharacterized protein</fullName>
    </submittedName>
</protein>
<reference evidence="3" key="1">
    <citation type="submission" date="2013-09" db="EMBL/GenBank/DDBJ databases">
        <title>Corchorus olitorius genome sequencing.</title>
        <authorList>
            <person name="Alam M."/>
            <person name="Haque M.S."/>
            <person name="Islam M.S."/>
            <person name="Emdad E.M."/>
            <person name="Islam M.M."/>
            <person name="Ahmed B."/>
            <person name="Halim A."/>
            <person name="Hossen Q.M.M."/>
            <person name="Hossain M.Z."/>
            <person name="Ahmed R."/>
            <person name="Khan M.M."/>
            <person name="Islam R."/>
            <person name="Rashid M.M."/>
            <person name="Khan S.A."/>
            <person name="Rahman M.S."/>
            <person name="Alam M."/>
            <person name="Yahiya A.S."/>
            <person name="Khan M.S."/>
            <person name="Azam M.S."/>
            <person name="Haque T."/>
            <person name="Lashkar M.Z.H."/>
            <person name="Akhand A.I."/>
            <person name="Morshed G."/>
            <person name="Roy S."/>
            <person name="Uddin K.S."/>
            <person name="Rabeya T."/>
            <person name="Hossain A.S."/>
            <person name="Chowdhury A."/>
            <person name="Snigdha A.R."/>
            <person name="Mortoza M.S."/>
            <person name="Matin S.A."/>
            <person name="Hoque S.M.E."/>
            <person name="Islam M.K."/>
            <person name="Roy D.K."/>
            <person name="Haider R."/>
            <person name="Moosa M.M."/>
            <person name="Elias S.M."/>
            <person name="Hasan A.M."/>
            <person name="Jahan S."/>
            <person name="Shafiuddin M."/>
            <person name="Mahmood N."/>
            <person name="Shommy N.S."/>
        </authorList>
    </citation>
    <scope>NUCLEOTIDE SEQUENCE [LARGE SCALE GENOMIC DNA]</scope>
    <source>
        <strain evidence="3">cv. O-4</strain>
    </source>
</reference>
<comment type="caution">
    <text evidence="2">The sequence shown here is derived from an EMBL/GenBank/DDBJ whole genome shotgun (WGS) entry which is preliminary data.</text>
</comment>
<proteinExistence type="predicted"/>
<feature type="region of interest" description="Disordered" evidence="1">
    <location>
        <begin position="91"/>
        <end position="185"/>
    </location>
</feature>
<feature type="compositionally biased region" description="Basic and acidic residues" evidence="1">
    <location>
        <begin position="164"/>
        <end position="175"/>
    </location>
</feature>
<evidence type="ECO:0000313" key="3">
    <source>
        <dbReference type="Proteomes" id="UP000187203"/>
    </source>
</evidence>
<name>A0A1R3G0T7_9ROSI</name>
<organism evidence="2 3">
    <name type="scientific">Corchorus olitorius</name>
    <dbReference type="NCBI Taxonomy" id="93759"/>
    <lineage>
        <taxon>Eukaryota</taxon>
        <taxon>Viridiplantae</taxon>
        <taxon>Streptophyta</taxon>
        <taxon>Embryophyta</taxon>
        <taxon>Tracheophyta</taxon>
        <taxon>Spermatophyta</taxon>
        <taxon>Magnoliopsida</taxon>
        <taxon>eudicotyledons</taxon>
        <taxon>Gunneridae</taxon>
        <taxon>Pentapetalae</taxon>
        <taxon>rosids</taxon>
        <taxon>malvids</taxon>
        <taxon>Malvales</taxon>
        <taxon>Malvaceae</taxon>
        <taxon>Grewioideae</taxon>
        <taxon>Apeibeae</taxon>
        <taxon>Corchorus</taxon>
    </lineage>
</organism>
<dbReference type="Proteomes" id="UP000187203">
    <property type="component" value="Unassembled WGS sequence"/>
</dbReference>
<dbReference type="EMBL" id="AWUE01024074">
    <property type="protein sequence ID" value="OMO51696.1"/>
    <property type="molecule type" value="Genomic_DNA"/>
</dbReference>
<accession>A0A1R3G0T7</accession>
<feature type="compositionally biased region" description="Low complexity" evidence="1">
    <location>
        <begin position="119"/>
        <end position="135"/>
    </location>
</feature>
<dbReference type="AlphaFoldDB" id="A0A1R3G0T7"/>
<sequence>MIVNTRGEEGREFIMNKSEEDYVEYVVYDSINGKLELEPNVDPPVASPKLIEEELDPTSTGEGGGAFADPPDYLPMDEKARLKVAVKAQMVEKNKTKAPRKRSADQSLPSDLPPKKPKSVVLAQQATPLATPQALRLTSASKPSARVGGSGTGGTSKGTPCHSGDQELSGKEGVHSKKAAVPPKEKSKGNLDFLCTLMARSLKLGKPKEVDIIQSISDDECAVSIVACTHQVNCCGSPLLPFVL</sequence>
<evidence type="ECO:0000256" key="1">
    <source>
        <dbReference type="SAM" id="MobiDB-lite"/>
    </source>
</evidence>